<dbReference type="RefSeq" id="WP_345437117.1">
    <property type="nucleotide sequence ID" value="NZ_BAABKO010000002.1"/>
</dbReference>
<evidence type="ECO:0000259" key="2">
    <source>
        <dbReference type="Pfam" id="PF06889"/>
    </source>
</evidence>
<sequence length="291" mass="31980">MLRSARVDVNDLGSIIGWLAGQWWAWAVVGVIVLIVVVLWLLPDAKVKPSDAYPTTGTEANEIALGFLQIHNLPSGPWNDPTASGLTDRERKQLVDQWGIHSRDDWLANIERLVEDRRRRDLWVSLLGVRAELARSLGRPPRTKEWVAGIIEAGGDKRTAKTFVAAVESIEHETRKTAGKGAVPADVIATSFDGYAFGQAVALTTWGVHIGYGDVDEARTIIRRVNDAARPAFGSWAEFGLSYTVGRVMHWSDGNLTDKTFEKLGSSTALDLGAALSEKREGPWATLAWTR</sequence>
<name>A0ABP8ZZV7_9MICO</name>
<evidence type="ECO:0000313" key="4">
    <source>
        <dbReference type="Proteomes" id="UP001501645"/>
    </source>
</evidence>
<keyword evidence="1" id="KW-0812">Transmembrane</keyword>
<accession>A0ABP8ZZV7</accession>
<evidence type="ECO:0000313" key="3">
    <source>
        <dbReference type="EMBL" id="GAA4770071.1"/>
    </source>
</evidence>
<gene>
    <name evidence="3" type="ORF">GCM10023351_12250</name>
</gene>
<feature type="domain" description="DUF1266" evidence="2">
    <location>
        <begin position="94"/>
        <end position="289"/>
    </location>
</feature>
<feature type="transmembrane region" description="Helical" evidence="1">
    <location>
        <begin position="23"/>
        <end position="42"/>
    </location>
</feature>
<protein>
    <recommendedName>
        <fullName evidence="2">DUF1266 domain-containing protein</fullName>
    </recommendedName>
</protein>
<keyword evidence="4" id="KW-1185">Reference proteome</keyword>
<dbReference type="Proteomes" id="UP001501645">
    <property type="component" value="Unassembled WGS sequence"/>
</dbReference>
<dbReference type="EMBL" id="BAABKO010000002">
    <property type="protein sequence ID" value="GAA4770071.1"/>
    <property type="molecule type" value="Genomic_DNA"/>
</dbReference>
<dbReference type="InterPro" id="IPR009677">
    <property type="entry name" value="DUF1266"/>
</dbReference>
<organism evidence="3 4">
    <name type="scientific">Microbacterium gilvum</name>
    <dbReference type="NCBI Taxonomy" id="1336204"/>
    <lineage>
        <taxon>Bacteria</taxon>
        <taxon>Bacillati</taxon>
        <taxon>Actinomycetota</taxon>
        <taxon>Actinomycetes</taxon>
        <taxon>Micrococcales</taxon>
        <taxon>Microbacteriaceae</taxon>
        <taxon>Microbacterium</taxon>
    </lineage>
</organism>
<comment type="caution">
    <text evidence="3">The sequence shown here is derived from an EMBL/GenBank/DDBJ whole genome shotgun (WGS) entry which is preliminary data.</text>
</comment>
<evidence type="ECO:0000256" key="1">
    <source>
        <dbReference type="SAM" id="Phobius"/>
    </source>
</evidence>
<reference evidence="4" key="1">
    <citation type="journal article" date="2019" name="Int. J. Syst. Evol. Microbiol.">
        <title>The Global Catalogue of Microorganisms (GCM) 10K type strain sequencing project: providing services to taxonomists for standard genome sequencing and annotation.</title>
        <authorList>
            <consortium name="The Broad Institute Genomics Platform"/>
            <consortium name="The Broad Institute Genome Sequencing Center for Infectious Disease"/>
            <person name="Wu L."/>
            <person name="Ma J."/>
        </authorList>
    </citation>
    <scope>NUCLEOTIDE SEQUENCE [LARGE SCALE GENOMIC DNA]</scope>
    <source>
        <strain evidence="4">JCM 18537</strain>
    </source>
</reference>
<dbReference type="Pfam" id="PF06889">
    <property type="entry name" value="DUF1266"/>
    <property type="match status" value="1"/>
</dbReference>
<keyword evidence="1" id="KW-0472">Membrane</keyword>
<proteinExistence type="predicted"/>
<keyword evidence="1" id="KW-1133">Transmembrane helix</keyword>